<name>A0AAI8GCX7_FERIS</name>
<protein>
    <submittedName>
        <fullName evidence="2">Uncharacterized protein</fullName>
    </submittedName>
</protein>
<evidence type="ECO:0000256" key="1">
    <source>
        <dbReference type="SAM" id="MobiDB-lite"/>
    </source>
</evidence>
<reference evidence="2 3" key="1">
    <citation type="journal article" date="2015" name="Stand. Genomic Sci.">
        <title>Genome sequence of a native-feather degrading extremely thermophilic Eubacterium, Fervidobacterium islandicum AW-1.</title>
        <authorList>
            <person name="Lee Y.J."/>
            <person name="Jeong H."/>
            <person name="Park G.S."/>
            <person name="Kwak Y."/>
            <person name="Lee S.J."/>
            <person name="Lee S.J."/>
            <person name="Park M.K."/>
            <person name="Kim J.Y."/>
            <person name="Kang H.K."/>
            <person name="Shin J.H."/>
            <person name="Lee D.W."/>
        </authorList>
    </citation>
    <scope>NUCLEOTIDE SEQUENCE [LARGE SCALE GENOMIC DNA]</scope>
    <source>
        <strain evidence="2 3">AW-1</strain>
    </source>
</reference>
<dbReference type="Proteomes" id="UP000093740">
    <property type="component" value="Chromosome"/>
</dbReference>
<accession>A0AAI8GCX7</accession>
<dbReference type="AlphaFoldDB" id="A0AAI8GCX7"/>
<keyword evidence="3" id="KW-1185">Reference proteome</keyword>
<dbReference type="RefSeq" id="WP_033191800.1">
    <property type="nucleotide sequence ID" value="NZ_JALBDC010000008.1"/>
</dbReference>
<organism evidence="2 3">
    <name type="scientific">Fervidobacterium islandicum</name>
    <dbReference type="NCBI Taxonomy" id="2423"/>
    <lineage>
        <taxon>Bacteria</taxon>
        <taxon>Thermotogati</taxon>
        <taxon>Thermotogota</taxon>
        <taxon>Thermotogae</taxon>
        <taxon>Thermotogales</taxon>
        <taxon>Fervidobacteriaceae</taxon>
        <taxon>Fervidobacterium</taxon>
    </lineage>
</organism>
<dbReference type="RefSeq" id="WP_249476976.1">
    <property type="nucleotide sequence ID" value="NZ_CP014334.2"/>
</dbReference>
<evidence type="ECO:0000313" key="3">
    <source>
        <dbReference type="Proteomes" id="UP000093740"/>
    </source>
</evidence>
<feature type="region of interest" description="Disordered" evidence="1">
    <location>
        <begin position="60"/>
        <end position="83"/>
    </location>
</feature>
<dbReference type="KEGG" id="fia:NA23_05420"/>
<evidence type="ECO:0000313" key="2">
    <source>
        <dbReference type="EMBL" id="AMW32768.2"/>
    </source>
</evidence>
<sequence length="83" mass="9450">MAKNINLTGNAGRSGLWYNTNEKKKLKKGAGIVQKVVKLKKEKTLSQYELIKLANMGDEKAKSELEERLKDTVKKDEKKKDTK</sequence>
<gene>
    <name evidence="2" type="ORF">NA23_05420</name>
</gene>
<proteinExistence type="predicted"/>
<dbReference type="EMBL" id="CP014334">
    <property type="protein sequence ID" value="AMW32768.2"/>
    <property type="molecule type" value="Genomic_DNA"/>
</dbReference>